<evidence type="ECO:0000256" key="19">
    <source>
        <dbReference type="SAM" id="Phobius"/>
    </source>
</evidence>
<evidence type="ECO:0000256" key="1">
    <source>
        <dbReference type="ARBA" id="ARBA00002455"/>
    </source>
</evidence>
<proteinExistence type="inferred from homology"/>
<evidence type="ECO:0000256" key="6">
    <source>
        <dbReference type="ARBA" id="ARBA00022494"/>
    </source>
</evidence>
<evidence type="ECO:0000256" key="8">
    <source>
        <dbReference type="ARBA" id="ARBA00022549"/>
    </source>
</evidence>
<keyword evidence="12" id="KW-0076">Bacteriochlorophyll</keyword>
<dbReference type="PIRSF" id="PIRSF002900">
    <property type="entry name" value="Antenna_beta"/>
    <property type="match status" value="1"/>
</dbReference>
<sequence>MADKSDLSFTGLTDEQAQELHSVYLSGFYLFTAVAVVAHILTYFKLPWFSW</sequence>
<name>A0A0M6YDP8_9RHOB</name>
<evidence type="ECO:0000256" key="15">
    <source>
        <dbReference type="ARBA" id="ARBA00023136"/>
    </source>
</evidence>
<evidence type="ECO:0000256" key="12">
    <source>
        <dbReference type="ARBA" id="ARBA00022956"/>
    </source>
</evidence>
<dbReference type="InterPro" id="IPR002362">
    <property type="entry name" value="LHB-1/5"/>
</dbReference>
<protein>
    <recommendedName>
        <fullName evidence="17">Antenna pigment protein beta chain</fullName>
    </recommendedName>
</protein>
<dbReference type="OrthoDB" id="7391998at2"/>
<feature type="binding site" description="axial binding residue" evidence="18">
    <location>
        <position position="39"/>
    </location>
    <ligand>
        <name>a bacteriochlorophyll</name>
        <dbReference type="ChEBI" id="CHEBI:38201"/>
    </ligand>
    <ligandPart>
        <name>Mg</name>
        <dbReference type="ChEBI" id="CHEBI:25107"/>
    </ligandPart>
</feature>
<keyword evidence="15 19" id="KW-0472">Membrane</keyword>
<evidence type="ECO:0000256" key="16">
    <source>
        <dbReference type="ARBA" id="ARBA00023243"/>
    </source>
</evidence>
<evidence type="ECO:0000256" key="4">
    <source>
        <dbReference type="ARBA" id="ARBA00011367"/>
    </source>
</evidence>
<evidence type="ECO:0000256" key="10">
    <source>
        <dbReference type="ARBA" id="ARBA00022723"/>
    </source>
</evidence>
<reference evidence="21 22" key="1">
    <citation type="submission" date="2015-07" db="EMBL/GenBank/DDBJ databases">
        <authorList>
            <person name="Noorani M."/>
        </authorList>
    </citation>
    <scope>NUCLEOTIDE SEQUENCE [LARGE SCALE GENOMIC DNA]</scope>
    <source>
        <strain evidence="21 22">CECT 7802</strain>
    </source>
</reference>
<dbReference type="RefSeq" id="WP_055081708.1">
    <property type="nucleotide sequence ID" value="NZ_CXSU01000001.1"/>
</dbReference>
<dbReference type="GO" id="GO:0019684">
    <property type="term" value="P:photosynthesis, light reaction"/>
    <property type="evidence" value="ECO:0007669"/>
    <property type="project" value="InterPro"/>
</dbReference>
<dbReference type="GO" id="GO:0030077">
    <property type="term" value="C:plasma membrane light-harvesting complex"/>
    <property type="evidence" value="ECO:0007669"/>
    <property type="project" value="InterPro"/>
</dbReference>
<comment type="similarity">
    <text evidence="3">Belongs to the antenna complex beta subunit family.</text>
</comment>
<evidence type="ECO:0000256" key="18">
    <source>
        <dbReference type="PIRSR" id="PIRSR002900-1"/>
    </source>
</evidence>
<dbReference type="InterPro" id="IPR023624">
    <property type="entry name" value="Antenna_beta_dom_sf"/>
</dbReference>
<dbReference type="GO" id="GO:0005886">
    <property type="term" value="C:plasma membrane"/>
    <property type="evidence" value="ECO:0007669"/>
    <property type="project" value="UniProtKB-SubCell"/>
</dbReference>
<dbReference type="PROSITE" id="PS00969">
    <property type="entry name" value="ANTENNA_COMP_BETA"/>
    <property type="match status" value="1"/>
</dbReference>
<comment type="function">
    <text evidence="1">Antenna complexes are light-harvesting systems, which transfer the excitation energy to the reaction centers.</text>
</comment>
<gene>
    <name evidence="21" type="primary">pufB</name>
    <name evidence="21" type="ORF">JDO7802_00058</name>
</gene>
<keyword evidence="16" id="KW-0437">Light-harvesting polypeptide</keyword>
<dbReference type="SUPFAM" id="SSF56918">
    <property type="entry name" value="Light-harvesting complex subunits"/>
    <property type="match status" value="1"/>
</dbReference>
<keyword evidence="14" id="KW-0157">Chromophore</keyword>
<dbReference type="InterPro" id="IPR035889">
    <property type="entry name" value="Light-harvesting_complex"/>
</dbReference>
<feature type="domain" description="Antenna complex alpha/beta subunit" evidence="20">
    <location>
        <begin position="14"/>
        <end position="49"/>
    </location>
</feature>
<dbReference type="GO" id="GO:0042314">
    <property type="term" value="F:bacteriochlorophyll binding"/>
    <property type="evidence" value="ECO:0007669"/>
    <property type="project" value="UniProtKB-KW"/>
</dbReference>
<dbReference type="NCBIfam" id="NF040862">
    <property type="entry name" value="pufB_517_ASD"/>
    <property type="match status" value="1"/>
</dbReference>
<keyword evidence="7" id="KW-0997">Cell inner membrane</keyword>
<evidence type="ECO:0000313" key="21">
    <source>
        <dbReference type="EMBL" id="CTQ48064.1"/>
    </source>
</evidence>
<comment type="subcellular location">
    <subcellularLocation>
        <location evidence="2">Cell inner membrane</location>
        <topology evidence="2">Single-pass type II membrane protein</topology>
    </subcellularLocation>
</comment>
<evidence type="ECO:0000256" key="9">
    <source>
        <dbReference type="ARBA" id="ARBA00022692"/>
    </source>
</evidence>
<keyword evidence="5" id="KW-1003">Cell membrane</keyword>
<dbReference type="Proteomes" id="UP000049222">
    <property type="component" value="Unassembled WGS sequence"/>
</dbReference>
<evidence type="ECO:0000256" key="14">
    <source>
        <dbReference type="ARBA" id="ARBA00022991"/>
    </source>
</evidence>
<evidence type="ECO:0000256" key="11">
    <source>
        <dbReference type="ARBA" id="ARBA00022842"/>
    </source>
</evidence>
<dbReference type="Gene3D" id="1.20.5.250">
    <property type="match status" value="1"/>
</dbReference>
<keyword evidence="13 19" id="KW-1133">Transmembrane helix</keyword>
<dbReference type="InterPro" id="IPR023623">
    <property type="entry name" value="Antenna_beta_CS"/>
</dbReference>
<dbReference type="PRINTS" id="PR00674">
    <property type="entry name" value="LIGHTHARVSTB"/>
</dbReference>
<feature type="transmembrane region" description="Helical" evidence="19">
    <location>
        <begin position="23"/>
        <end position="44"/>
    </location>
</feature>
<feature type="binding site" description="axial binding residue" evidence="18">
    <location>
        <position position="21"/>
    </location>
    <ligand>
        <name>a bacteriochlorophyll</name>
        <dbReference type="ChEBI" id="CHEBI:38201"/>
    </ligand>
    <ligandPart>
        <name>Mg</name>
        <dbReference type="ChEBI" id="CHEBI:25107"/>
    </ligandPart>
</feature>
<evidence type="ECO:0000256" key="7">
    <source>
        <dbReference type="ARBA" id="ARBA00022519"/>
    </source>
</evidence>
<dbReference type="GO" id="GO:0046872">
    <property type="term" value="F:metal ion binding"/>
    <property type="evidence" value="ECO:0007669"/>
    <property type="project" value="UniProtKB-KW"/>
</dbReference>
<dbReference type="AlphaFoldDB" id="A0A0M6YDP8"/>
<keyword evidence="8" id="KW-0042">Antenna complex</keyword>
<evidence type="ECO:0000256" key="17">
    <source>
        <dbReference type="ARBA" id="ARBA00030677"/>
    </source>
</evidence>
<keyword evidence="22" id="KW-1185">Reference proteome</keyword>
<dbReference type="EMBL" id="CXSU01000001">
    <property type="protein sequence ID" value="CTQ48064.1"/>
    <property type="molecule type" value="Genomic_DNA"/>
</dbReference>
<comment type="subunit">
    <text evidence="4">The core complex is formed by different alpha and beta chains, binding bacteriochlorophyll molecules, and arranged most probably in tetrameric structures disposed around the reaction center. The non-pigmented gamma chains may constitute additional components.</text>
</comment>
<organism evidence="21 22">
    <name type="scientific">Jannaschia donghaensis</name>
    <dbReference type="NCBI Taxonomy" id="420998"/>
    <lineage>
        <taxon>Bacteria</taxon>
        <taxon>Pseudomonadati</taxon>
        <taxon>Pseudomonadota</taxon>
        <taxon>Alphaproteobacteria</taxon>
        <taxon>Rhodobacterales</taxon>
        <taxon>Roseobacteraceae</taxon>
        <taxon>Jannaschia</taxon>
    </lineage>
</organism>
<evidence type="ECO:0000259" key="20">
    <source>
        <dbReference type="Pfam" id="PF00556"/>
    </source>
</evidence>
<dbReference type="InterPro" id="IPR000066">
    <property type="entry name" value="Antenna_a/b"/>
</dbReference>
<keyword evidence="11 18" id="KW-0460">Magnesium</keyword>
<keyword evidence="9 19" id="KW-0812">Transmembrane</keyword>
<evidence type="ECO:0000313" key="22">
    <source>
        <dbReference type="Proteomes" id="UP000049222"/>
    </source>
</evidence>
<accession>A0A0M6YDP8</accession>
<evidence type="ECO:0000256" key="5">
    <source>
        <dbReference type="ARBA" id="ARBA00022475"/>
    </source>
</evidence>
<keyword evidence="10 18" id="KW-0479">Metal-binding</keyword>
<evidence type="ECO:0000256" key="3">
    <source>
        <dbReference type="ARBA" id="ARBA00011052"/>
    </source>
</evidence>
<keyword evidence="6" id="KW-0148">Chlorophyll</keyword>
<evidence type="ECO:0000256" key="2">
    <source>
        <dbReference type="ARBA" id="ARBA00004249"/>
    </source>
</evidence>
<dbReference type="Pfam" id="PF00556">
    <property type="entry name" value="LHC"/>
    <property type="match status" value="1"/>
</dbReference>
<dbReference type="STRING" id="420998.JDO7802_00058"/>
<evidence type="ECO:0000256" key="13">
    <source>
        <dbReference type="ARBA" id="ARBA00022989"/>
    </source>
</evidence>